<evidence type="ECO:0000313" key="1">
    <source>
        <dbReference type="EMBL" id="AIY66109.1"/>
    </source>
</evidence>
<organism evidence="1 2">
    <name type="scientific">Pseudoalteromonas piratica</name>
    <dbReference type="NCBI Taxonomy" id="1348114"/>
    <lineage>
        <taxon>Bacteria</taxon>
        <taxon>Pseudomonadati</taxon>
        <taxon>Pseudomonadota</taxon>
        <taxon>Gammaproteobacteria</taxon>
        <taxon>Alteromonadales</taxon>
        <taxon>Pseudoalteromonadaceae</taxon>
        <taxon>Pseudoalteromonas</taxon>
    </lineage>
</organism>
<protein>
    <submittedName>
        <fullName evidence="1">Uncharacterized protein</fullName>
    </submittedName>
</protein>
<reference evidence="1 2" key="1">
    <citation type="submission" date="2014-11" db="EMBL/GenBank/DDBJ databases">
        <title>Complete Genome Sequence of Pseudoalteromonas sp. Strain OCN003 Isolated from Kaneohe Bay, Oahu, Hawaii.</title>
        <authorList>
            <person name="Beurmann S."/>
            <person name="Videau P."/>
            <person name="Ushijima B."/>
            <person name="Smith A.M."/>
            <person name="Aeby G.S."/>
            <person name="Callahan S.M."/>
            <person name="Belcaid M."/>
        </authorList>
    </citation>
    <scope>NUCLEOTIDE SEQUENCE [LARGE SCALE GENOMIC DNA]</scope>
    <source>
        <strain evidence="1 2">OCN003</strain>
    </source>
</reference>
<dbReference type="Proteomes" id="UP000030341">
    <property type="component" value="Chromosome 1"/>
</dbReference>
<proteinExistence type="predicted"/>
<dbReference type="RefSeq" id="WP_038642616.1">
    <property type="nucleotide sequence ID" value="NZ_CP009888.1"/>
</dbReference>
<dbReference type="KEGG" id="pseo:OM33_14050"/>
<dbReference type="AlphaFoldDB" id="A0A0A7EHN3"/>
<keyword evidence="2" id="KW-1185">Reference proteome</keyword>
<gene>
    <name evidence="1" type="ORF">OM33_14050</name>
</gene>
<dbReference type="OrthoDB" id="796745at2"/>
<sequence>MSKESQVTKWLKDNTDLSWTRTGGDEPPVKLDRLYINRSEGYEIRDFILKYYSECNLEHKPDNYKITLKKILSYRKGEKVKTEDLLNHLKSKLKN</sequence>
<dbReference type="eggNOG" id="ENOG5033GJK">
    <property type="taxonomic scope" value="Bacteria"/>
</dbReference>
<accession>A0A0A7EHN3</accession>
<evidence type="ECO:0000313" key="2">
    <source>
        <dbReference type="Proteomes" id="UP000030341"/>
    </source>
</evidence>
<dbReference type="EMBL" id="CP009888">
    <property type="protein sequence ID" value="AIY66109.1"/>
    <property type="molecule type" value="Genomic_DNA"/>
</dbReference>
<dbReference type="HOGENOM" id="CLU_183017_0_0_6"/>
<name>A0A0A7EHN3_9GAMM</name>